<dbReference type="EMBL" id="JACICC010000001">
    <property type="protein sequence ID" value="MBB3808344.1"/>
    <property type="molecule type" value="Genomic_DNA"/>
</dbReference>
<dbReference type="GO" id="GO:0016020">
    <property type="term" value="C:membrane"/>
    <property type="evidence" value="ECO:0007669"/>
    <property type="project" value="UniProtKB-SubCell"/>
</dbReference>
<evidence type="ECO:0000256" key="8">
    <source>
        <dbReference type="ARBA" id="ARBA00023136"/>
    </source>
</evidence>
<proteinExistence type="inferred from homology"/>
<feature type="transmembrane region" description="Helical" evidence="11">
    <location>
        <begin position="80"/>
        <end position="100"/>
    </location>
</feature>
<keyword evidence="5 11" id="KW-0812">Transmembrane</keyword>
<keyword evidence="6" id="KW-0732">Signal</keyword>
<feature type="transmembrane region" description="Helical" evidence="11">
    <location>
        <begin position="43"/>
        <end position="68"/>
    </location>
</feature>
<evidence type="ECO:0000256" key="11">
    <source>
        <dbReference type="SAM" id="Phobius"/>
    </source>
</evidence>
<comment type="similarity">
    <text evidence="2">Belongs to the YtcA family.</text>
</comment>
<comment type="caution">
    <text evidence="12">The sequence shown here is derived from an EMBL/GenBank/DDBJ whole genome shotgun (WGS) entry which is preliminary data.</text>
</comment>
<evidence type="ECO:0000313" key="13">
    <source>
        <dbReference type="Proteomes" id="UP000537592"/>
    </source>
</evidence>
<dbReference type="PROSITE" id="PS51257">
    <property type="entry name" value="PROKAR_LIPOPROTEIN"/>
    <property type="match status" value="1"/>
</dbReference>
<evidence type="ECO:0000256" key="1">
    <source>
        <dbReference type="ARBA" id="ARBA00004141"/>
    </source>
</evidence>
<keyword evidence="4" id="KW-1003">Cell membrane</keyword>
<evidence type="ECO:0000256" key="5">
    <source>
        <dbReference type="ARBA" id="ARBA00022692"/>
    </source>
</evidence>
<keyword evidence="13" id="KW-1185">Reference proteome</keyword>
<evidence type="ECO:0000256" key="3">
    <source>
        <dbReference type="ARBA" id="ARBA00021237"/>
    </source>
</evidence>
<dbReference type="InterPro" id="IPR031381">
    <property type="entry name" value="YtcA"/>
</dbReference>
<dbReference type="Proteomes" id="UP000537592">
    <property type="component" value="Unassembled WGS sequence"/>
</dbReference>
<dbReference type="AlphaFoldDB" id="A0A7W5Z1Y1"/>
<dbReference type="Pfam" id="PF17090">
    <property type="entry name" value="Ytca"/>
    <property type="match status" value="1"/>
</dbReference>
<comment type="subcellular location">
    <subcellularLocation>
        <location evidence="1">Membrane</location>
        <topology evidence="1">Multi-pass membrane protein</topology>
    </subcellularLocation>
</comment>
<accession>A0A7W5Z1Y1</accession>
<evidence type="ECO:0000256" key="6">
    <source>
        <dbReference type="ARBA" id="ARBA00022729"/>
    </source>
</evidence>
<keyword evidence="10" id="KW-0449">Lipoprotein</keyword>
<evidence type="ECO:0000256" key="4">
    <source>
        <dbReference type="ARBA" id="ARBA00022475"/>
    </source>
</evidence>
<keyword evidence="9" id="KW-0564">Palmitate</keyword>
<evidence type="ECO:0000256" key="2">
    <source>
        <dbReference type="ARBA" id="ARBA00008208"/>
    </source>
</evidence>
<name>A0A7W5Z1Y1_9HYPH</name>
<protein>
    <recommendedName>
        <fullName evidence="3">Uncharacterized protein YtcA</fullName>
    </recommendedName>
</protein>
<evidence type="ECO:0000256" key="9">
    <source>
        <dbReference type="ARBA" id="ARBA00023139"/>
    </source>
</evidence>
<keyword evidence="8 11" id="KW-0472">Membrane</keyword>
<gene>
    <name evidence="12" type="ORF">FHS81_000398</name>
</gene>
<dbReference type="RefSeq" id="WP_246374387.1">
    <property type="nucleotide sequence ID" value="NZ_JACICC010000001.1"/>
</dbReference>
<organism evidence="12 13">
    <name type="scientific">Pseudochelatococcus contaminans</name>
    <dbReference type="NCBI Taxonomy" id="1538103"/>
    <lineage>
        <taxon>Bacteria</taxon>
        <taxon>Pseudomonadati</taxon>
        <taxon>Pseudomonadota</taxon>
        <taxon>Alphaproteobacteria</taxon>
        <taxon>Hyphomicrobiales</taxon>
        <taxon>Chelatococcaceae</taxon>
        <taxon>Pseudochelatococcus</taxon>
    </lineage>
</organism>
<reference evidence="12 13" key="1">
    <citation type="submission" date="2020-08" db="EMBL/GenBank/DDBJ databases">
        <title>Genomic Encyclopedia of Type Strains, Phase IV (KMG-IV): sequencing the most valuable type-strain genomes for metagenomic binning, comparative biology and taxonomic classification.</title>
        <authorList>
            <person name="Goeker M."/>
        </authorList>
    </citation>
    <scope>NUCLEOTIDE SEQUENCE [LARGE SCALE GENOMIC DNA]</scope>
    <source>
        <strain evidence="12 13">DSM 28760</strain>
    </source>
</reference>
<evidence type="ECO:0000256" key="7">
    <source>
        <dbReference type="ARBA" id="ARBA00022989"/>
    </source>
</evidence>
<sequence>MRIKPRVGLAGRISAFMVAALAPLAIGLGGCVATSSPSIEFFGAYFPSWLACTLAGIVGAVLVRIVFVAAGIDDAMPFRLLIYVCIAASLGFIASIIGFGR</sequence>
<keyword evidence="7 11" id="KW-1133">Transmembrane helix</keyword>
<evidence type="ECO:0000256" key="10">
    <source>
        <dbReference type="ARBA" id="ARBA00023288"/>
    </source>
</evidence>
<evidence type="ECO:0000313" key="12">
    <source>
        <dbReference type="EMBL" id="MBB3808344.1"/>
    </source>
</evidence>